<evidence type="ECO:0000256" key="5">
    <source>
        <dbReference type="SAM" id="MobiDB-lite"/>
    </source>
</evidence>
<feature type="domain" description="Zinc finger DksA/TraR C4-type" evidence="6">
    <location>
        <begin position="130"/>
        <end position="165"/>
    </location>
</feature>
<reference evidence="7 8" key="1">
    <citation type="submission" date="2024-07" db="EMBL/GenBank/DDBJ databases">
        <authorList>
            <person name="Thanompreechachai J."/>
            <person name="Duangmal K."/>
        </authorList>
    </citation>
    <scope>NUCLEOTIDE SEQUENCE [LARGE SCALE GENOMIC DNA]</scope>
    <source>
        <strain evidence="7 8">KCTC 19886</strain>
    </source>
</reference>
<evidence type="ECO:0000259" key="6">
    <source>
        <dbReference type="Pfam" id="PF01258"/>
    </source>
</evidence>
<dbReference type="RefSeq" id="WP_367636077.1">
    <property type="nucleotide sequence ID" value="NZ_JBFNQN010000001.1"/>
</dbReference>
<dbReference type="Pfam" id="PF01258">
    <property type="entry name" value="zf-dskA_traR"/>
    <property type="match status" value="1"/>
</dbReference>
<dbReference type="PANTHER" id="PTHR33823:SF2">
    <property type="entry name" value="RNA POLYMERASE-BINDING TRANSCRIPTION FACTOR DKSA"/>
    <property type="match status" value="1"/>
</dbReference>
<name>A0ABV3P245_9ACTN</name>
<dbReference type="SUPFAM" id="SSF57716">
    <property type="entry name" value="Glucocorticoid receptor-like (DNA-binding domain)"/>
    <property type="match status" value="1"/>
</dbReference>
<dbReference type="InterPro" id="IPR037187">
    <property type="entry name" value="DnaK_N"/>
</dbReference>
<dbReference type="PANTHER" id="PTHR33823">
    <property type="entry name" value="RNA POLYMERASE-BINDING TRANSCRIPTION FACTOR DKSA-RELATED"/>
    <property type="match status" value="1"/>
</dbReference>
<comment type="caution">
    <text evidence="7">The sequence shown here is derived from an EMBL/GenBank/DDBJ whole genome shotgun (WGS) entry which is preliminary data.</text>
</comment>
<evidence type="ECO:0000256" key="4">
    <source>
        <dbReference type="PROSITE-ProRule" id="PRU00510"/>
    </source>
</evidence>
<dbReference type="PROSITE" id="PS51128">
    <property type="entry name" value="ZF_DKSA_2"/>
    <property type="match status" value="1"/>
</dbReference>
<sequence length="166" mass="17513">MHGVSAGTTEPTAMAGAAVGATTTGLTGRAARAAAVRELPVKDSEEAWTPEELAEVRSELMTEVDRLTRQLDDATSSFSALVRSSAEGSGDDQVDHGATTAGREHEMTIVNNARDLLEQTQRALVRMSSGAYGVCESCSGAVGKARLQAFPRVTLCMPCKSQAERR</sequence>
<dbReference type="SUPFAM" id="SSF109635">
    <property type="entry name" value="DnaK suppressor protein DksA, alpha-hairpin domain"/>
    <property type="match status" value="1"/>
</dbReference>
<dbReference type="Proteomes" id="UP001555826">
    <property type="component" value="Unassembled WGS sequence"/>
</dbReference>
<evidence type="ECO:0000256" key="2">
    <source>
        <dbReference type="ARBA" id="ARBA00022771"/>
    </source>
</evidence>
<evidence type="ECO:0000313" key="7">
    <source>
        <dbReference type="EMBL" id="MEW9263498.1"/>
    </source>
</evidence>
<evidence type="ECO:0000313" key="8">
    <source>
        <dbReference type="Proteomes" id="UP001555826"/>
    </source>
</evidence>
<feature type="region of interest" description="Disordered" evidence="5">
    <location>
        <begin position="82"/>
        <end position="102"/>
    </location>
</feature>
<evidence type="ECO:0000256" key="3">
    <source>
        <dbReference type="ARBA" id="ARBA00022833"/>
    </source>
</evidence>
<dbReference type="EMBL" id="JBFNQN010000001">
    <property type="protein sequence ID" value="MEW9263498.1"/>
    <property type="molecule type" value="Genomic_DNA"/>
</dbReference>
<keyword evidence="1" id="KW-0479">Metal-binding</keyword>
<accession>A0ABV3P245</accession>
<organism evidence="7 8">
    <name type="scientific">Kineococcus endophyticus</name>
    <dbReference type="NCBI Taxonomy" id="1181883"/>
    <lineage>
        <taxon>Bacteria</taxon>
        <taxon>Bacillati</taxon>
        <taxon>Actinomycetota</taxon>
        <taxon>Actinomycetes</taxon>
        <taxon>Kineosporiales</taxon>
        <taxon>Kineosporiaceae</taxon>
        <taxon>Kineococcus</taxon>
    </lineage>
</organism>
<keyword evidence="8" id="KW-1185">Reference proteome</keyword>
<keyword evidence="3" id="KW-0862">Zinc</keyword>
<protein>
    <submittedName>
        <fullName evidence="7">TraR/DksA C4-type zinc finger protein</fullName>
    </submittedName>
</protein>
<dbReference type="InterPro" id="IPR000962">
    <property type="entry name" value="Znf_DskA_TraR"/>
</dbReference>
<gene>
    <name evidence="7" type="ORF">AB1207_01935</name>
</gene>
<proteinExistence type="predicted"/>
<dbReference type="Gene3D" id="1.20.120.910">
    <property type="entry name" value="DksA, coiled-coil domain"/>
    <property type="match status" value="1"/>
</dbReference>
<keyword evidence="2" id="KW-0863">Zinc-finger</keyword>
<evidence type="ECO:0000256" key="1">
    <source>
        <dbReference type="ARBA" id="ARBA00022723"/>
    </source>
</evidence>
<feature type="zinc finger region" description="dksA C4-type" evidence="4">
    <location>
        <begin position="135"/>
        <end position="159"/>
    </location>
</feature>